<dbReference type="AlphaFoldDB" id="A0A167WTM2"/>
<dbReference type="GO" id="GO:0006508">
    <property type="term" value="P:proteolysis"/>
    <property type="evidence" value="ECO:0007669"/>
    <property type="project" value="UniProtKB-KW"/>
</dbReference>
<dbReference type="Pfam" id="PF17921">
    <property type="entry name" value="Integrase_H2C2"/>
    <property type="match status" value="1"/>
</dbReference>
<dbReference type="Gene3D" id="2.40.70.10">
    <property type="entry name" value="Acid Proteases"/>
    <property type="match status" value="1"/>
</dbReference>
<keyword evidence="10" id="KW-0460">Magnesium</keyword>
<evidence type="ECO:0000256" key="15">
    <source>
        <dbReference type="ARBA" id="ARBA00023125"/>
    </source>
</evidence>
<dbReference type="Gene3D" id="1.10.340.70">
    <property type="match status" value="1"/>
</dbReference>
<dbReference type="GO" id="GO:0003677">
    <property type="term" value="F:DNA binding"/>
    <property type="evidence" value="ECO:0007669"/>
    <property type="project" value="UniProtKB-KW"/>
</dbReference>
<dbReference type="InterPro" id="IPR021109">
    <property type="entry name" value="Peptidase_aspartic_dom_sf"/>
</dbReference>
<evidence type="ECO:0000313" key="23">
    <source>
        <dbReference type="Proteomes" id="UP000242877"/>
    </source>
</evidence>
<keyword evidence="2" id="KW-0645">Protease</keyword>
<evidence type="ECO:0000256" key="9">
    <source>
        <dbReference type="ARBA" id="ARBA00022801"/>
    </source>
</evidence>
<dbReference type="InterPro" id="IPR043128">
    <property type="entry name" value="Rev_trsase/Diguanyl_cyclase"/>
</dbReference>
<feature type="domain" description="Integrase catalytic" evidence="21">
    <location>
        <begin position="820"/>
        <end position="985"/>
    </location>
</feature>
<keyword evidence="16" id="KW-0233">DNA recombination</keyword>
<evidence type="ECO:0000313" key="22">
    <source>
        <dbReference type="EMBL" id="KZZ89257.1"/>
    </source>
</evidence>
<evidence type="ECO:0000256" key="2">
    <source>
        <dbReference type="ARBA" id="ARBA00022670"/>
    </source>
</evidence>
<dbReference type="PANTHER" id="PTHR37984:SF5">
    <property type="entry name" value="PROTEIN NYNRIN-LIKE"/>
    <property type="match status" value="1"/>
</dbReference>
<evidence type="ECO:0000256" key="3">
    <source>
        <dbReference type="ARBA" id="ARBA00022679"/>
    </source>
</evidence>
<dbReference type="Pfam" id="PF24626">
    <property type="entry name" value="SH3_Tf2-1"/>
    <property type="match status" value="1"/>
</dbReference>
<sequence>MHPITCLNNSAVSKAELPSMIDSGARNNLITESAADKLGAQKVHFVWNQALDIEGRQLSHTPDYAYKLTLISPSRTISHHYFRPMTMPFPIVLGMPWLYCENPDIDWRTGDVRARIAPSSVDYDLGDADDPDCHISAMIEDEEVEKFIFNPDAEDEAFRMGLIANDLPILAWLVDSDAGGPPPTEVPINIREFAEVFNRERSQKLPEYRGPPLDMEIHIQAGKTVKKAPIYNTSHHEHELMKSFLTDYSNINFIRPSKSPITSPVLFADKKGGGDRLCVDYRRLNAVTIKNNYPIPLVSVMLQQFKGARWFTKLDLVNGYHHLRIAKGFEYLTAFACRYGVFEWLVMPFGLCNAPAQFQEFINHVLGDLLDVIVVAYLDDIVIYTDGTEEEHWEAVRKVLANLEDHDVVANLKKSRFAQKRIDSLGFIVDSDGAHMDEKRVQAIVEWPKPKNLKELRVFLGFANFYRRWIEAYSRTTVPLTDMFKANAKFDWTEKAQNAFDNLKAAFTKAPLLCYFDHEKESLMHTDASGFAISAIFSQIQEDSHPHPVVFYSRKLSSAERNYTTHDAELLAIVEGAKHFRHWLLSSPKPVPVYTDHSNLRPFLLTKTLTRQQVRWSTLLAECNVEIRPVKGTRNPADGPSRRPDYVPKPNELTELSNSLAKLIVSSREEYDTENAATLASVQDVAQDNETANKVLEDTEAPDTNLIDEIRSALPADLASLVPDSDSEDYIITNGLLFYQDRIVIPDEAVDLHQRIIREFHDSPAAGHFGKHKTQSLLLRHFKWKTLRKDVEAYIAGCDTCKRIKPVYAKAHGQLTQLPVPAKPWDSVSMDFIVDLPLSGSVVDFLLYDCILVIVDRFTKMALFYPVRKDTTAEQFALIFIQLVFSNYGVPSTIVSDRDHLFTSAFWRYLSKRLTTDHRLSTAVHPRTNGQTERLNQILEIYLRAYCNFRQDNWRDLLGVAQFAYNNSVHSGSKTSPFYALYGRHPTPPQLSDLNIQTESDHNAERWATHMEEVRQFVQDNLIHAQNLAQKYGESDTTEFAEGDMVWLNGKNIKTQRPSKKLDHLWHGPFVITQKVGTQAYRLRLPADYHIHDVFHISLLRKDTTGATPADLGETNINRSSWEVAEILDSKYIRRKLNYRVRYLGRPQHDDAWVRPNAIPDGAELIKQFHERYPSRPGPDDTQYEFVQEGGTGIALP</sequence>
<evidence type="ECO:0000256" key="1">
    <source>
        <dbReference type="ARBA" id="ARBA00011353"/>
    </source>
</evidence>
<dbReference type="PROSITE" id="PS50013">
    <property type="entry name" value="CHROMO_2"/>
    <property type="match status" value="1"/>
</dbReference>
<keyword evidence="5" id="KW-0540">Nuclease</keyword>
<dbReference type="InterPro" id="IPR041577">
    <property type="entry name" value="RT_RNaseH_2"/>
</dbReference>
<comment type="caution">
    <text evidence="22">The sequence shown here is derived from an EMBL/GenBank/DDBJ whole genome shotgun (WGS) entry which is preliminary data.</text>
</comment>
<dbReference type="CDD" id="cd00024">
    <property type="entry name" value="CD_CSD"/>
    <property type="match status" value="1"/>
</dbReference>
<dbReference type="InterPro" id="IPR000953">
    <property type="entry name" value="Chromo/chromo_shadow_dom"/>
</dbReference>
<keyword evidence="8" id="KW-0255">Endonuclease</keyword>
<evidence type="ECO:0000256" key="7">
    <source>
        <dbReference type="ARBA" id="ARBA00022750"/>
    </source>
</evidence>
<reference evidence="22 23" key="1">
    <citation type="journal article" date="2016" name="Genome Biol. Evol.">
        <title>Divergent and convergent evolution of fungal pathogenicity.</title>
        <authorList>
            <person name="Shang Y."/>
            <person name="Xiao G."/>
            <person name="Zheng P."/>
            <person name="Cen K."/>
            <person name="Zhan S."/>
            <person name="Wang C."/>
        </authorList>
    </citation>
    <scope>NUCLEOTIDE SEQUENCE [LARGE SCALE GENOMIC DNA]</scope>
    <source>
        <strain evidence="22 23">ARSEF 7405</strain>
    </source>
</reference>
<dbReference type="CDD" id="cd01647">
    <property type="entry name" value="RT_LTR"/>
    <property type="match status" value="1"/>
</dbReference>
<accession>A0A167WTM2</accession>
<dbReference type="VEuPathDB" id="FungiDB:AAP_04404"/>
<dbReference type="InterPro" id="IPR001584">
    <property type="entry name" value="Integrase_cat-core"/>
</dbReference>
<dbReference type="Gene3D" id="3.10.10.10">
    <property type="entry name" value="HIV Type 1 Reverse Transcriptase, subunit A, domain 1"/>
    <property type="match status" value="1"/>
</dbReference>
<dbReference type="SMART" id="SM00298">
    <property type="entry name" value="CHROMO"/>
    <property type="match status" value="1"/>
</dbReference>
<evidence type="ECO:0000259" key="20">
    <source>
        <dbReference type="PROSITE" id="PS50878"/>
    </source>
</evidence>
<dbReference type="GO" id="GO:0003887">
    <property type="term" value="F:DNA-directed DNA polymerase activity"/>
    <property type="evidence" value="ECO:0007669"/>
    <property type="project" value="UniProtKB-KW"/>
</dbReference>
<dbReference type="SUPFAM" id="SSF56672">
    <property type="entry name" value="DNA/RNA polymerases"/>
    <property type="match status" value="1"/>
</dbReference>
<keyword evidence="17" id="KW-0511">Multifunctional enzyme</keyword>
<dbReference type="PROSITE" id="PS50994">
    <property type="entry name" value="INTEGRASE"/>
    <property type="match status" value="1"/>
</dbReference>
<dbReference type="InterPro" id="IPR036397">
    <property type="entry name" value="RNaseH_sf"/>
</dbReference>
<dbReference type="OrthoDB" id="4177918at2759"/>
<dbReference type="InterPro" id="IPR050951">
    <property type="entry name" value="Retrovirus_Pol_polyprotein"/>
</dbReference>
<dbReference type="CDD" id="cd09274">
    <property type="entry name" value="RNase_HI_RT_Ty3"/>
    <property type="match status" value="1"/>
</dbReference>
<dbReference type="EMBL" id="AZGZ01000021">
    <property type="protein sequence ID" value="KZZ89257.1"/>
    <property type="molecule type" value="Genomic_DNA"/>
</dbReference>
<evidence type="ECO:0000256" key="16">
    <source>
        <dbReference type="ARBA" id="ARBA00023172"/>
    </source>
</evidence>
<comment type="subunit">
    <text evidence="1">Component of the NuA4 histone acetyltransferase complex.</text>
</comment>
<dbReference type="SUPFAM" id="SSF53098">
    <property type="entry name" value="Ribonuclease H-like"/>
    <property type="match status" value="1"/>
</dbReference>
<dbReference type="Gene3D" id="3.30.420.10">
    <property type="entry name" value="Ribonuclease H-like superfamily/Ribonuclease H"/>
    <property type="match status" value="1"/>
</dbReference>
<keyword evidence="11" id="KW-0694">RNA-binding</keyword>
<keyword evidence="9" id="KW-0378">Hydrolase</keyword>
<protein>
    <submittedName>
        <fullName evidence="22">Ribonuclease H-like protein</fullName>
    </submittedName>
</protein>
<evidence type="ECO:0000259" key="19">
    <source>
        <dbReference type="PROSITE" id="PS50013"/>
    </source>
</evidence>
<dbReference type="InterPro" id="IPR000477">
    <property type="entry name" value="RT_dom"/>
</dbReference>
<keyword evidence="7" id="KW-0064">Aspartyl protease</keyword>
<evidence type="ECO:0000256" key="6">
    <source>
        <dbReference type="ARBA" id="ARBA00022723"/>
    </source>
</evidence>
<evidence type="ECO:0000256" key="13">
    <source>
        <dbReference type="ARBA" id="ARBA00022918"/>
    </source>
</evidence>
<feature type="domain" description="Reverse transcriptase" evidence="20">
    <location>
        <begin position="249"/>
        <end position="429"/>
    </location>
</feature>
<dbReference type="InterPro" id="IPR043502">
    <property type="entry name" value="DNA/RNA_pol_sf"/>
</dbReference>
<dbReference type="GO" id="GO:0003964">
    <property type="term" value="F:RNA-directed DNA polymerase activity"/>
    <property type="evidence" value="ECO:0007669"/>
    <property type="project" value="UniProtKB-KW"/>
</dbReference>
<dbReference type="Pfam" id="PF17919">
    <property type="entry name" value="RT_RNaseH_2"/>
    <property type="match status" value="1"/>
</dbReference>
<evidence type="ECO:0000256" key="5">
    <source>
        <dbReference type="ARBA" id="ARBA00022722"/>
    </source>
</evidence>
<keyword evidence="14" id="KW-0239">DNA-directed DNA polymerase</keyword>
<dbReference type="FunFam" id="3.30.70.270:FF:000026">
    <property type="entry name" value="Transposon Ty3-G Gag-Pol polyprotein"/>
    <property type="match status" value="1"/>
</dbReference>
<dbReference type="GO" id="GO:0006310">
    <property type="term" value="P:DNA recombination"/>
    <property type="evidence" value="ECO:0007669"/>
    <property type="project" value="UniProtKB-KW"/>
</dbReference>
<dbReference type="GO" id="GO:0003723">
    <property type="term" value="F:RNA binding"/>
    <property type="evidence" value="ECO:0007669"/>
    <property type="project" value="UniProtKB-KW"/>
</dbReference>
<feature type="domain" description="Chromo" evidence="19">
    <location>
        <begin position="1122"/>
        <end position="1181"/>
    </location>
</feature>
<dbReference type="InterPro" id="IPR012337">
    <property type="entry name" value="RNaseH-like_sf"/>
</dbReference>
<keyword evidence="13" id="KW-0695">RNA-directed DNA polymerase</keyword>
<evidence type="ECO:0000256" key="4">
    <source>
        <dbReference type="ARBA" id="ARBA00022695"/>
    </source>
</evidence>
<dbReference type="GO" id="GO:0004519">
    <property type="term" value="F:endonuclease activity"/>
    <property type="evidence" value="ECO:0007669"/>
    <property type="project" value="UniProtKB-KW"/>
</dbReference>
<evidence type="ECO:0000256" key="11">
    <source>
        <dbReference type="ARBA" id="ARBA00022884"/>
    </source>
</evidence>
<keyword evidence="6" id="KW-0479">Metal-binding</keyword>
<keyword evidence="15" id="KW-0238">DNA-binding</keyword>
<keyword evidence="4" id="KW-0548">Nucleotidyltransferase</keyword>
<keyword evidence="3" id="KW-0808">Transferase</keyword>
<dbReference type="Pfam" id="PF00078">
    <property type="entry name" value="RVT_1"/>
    <property type="match status" value="1"/>
</dbReference>
<name>A0A167WTM2_9EURO</name>
<dbReference type="InterPro" id="IPR041588">
    <property type="entry name" value="Integrase_H2C2"/>
</dbReference>
<dbReference type="InterPro" id="IPR016197">
    <property type="entry name" value="Chromo-like_dom_sf"/>
</dbReference>
<proteinExistence type="predicted"/>
<feature type="region of interest" description="Disordered" evidence="18">
    <location>
        <begin position="631"/>
        <end position="651"/>
    </location>
</feature>
<dbReference type="PROSITE" id="PS50878">
    <property type="entry name" value="RT_POL"/>
    <property type="match status" value="1"/>
</dbReference>
<dbReference type="Gene3D" id="2.40.50.40">
    <property type="match status" value="1"/>
</dbReference>
<dbReference type="Gene3D" id="3.30.70.270">
    <property type="match status" value="2"/>
</dbReference>
<dbReference type="GO" id="GO:0015074">
    <property type="term" value="P:DNA integration"/>
    <property type="evidence" value="ECO:0007669"/>
    <property type="project" value="UniProtKB-KW"/>
</dbReference>
<dbReference type="GO" id="GO:0006338">
    <property type="term" value="P:chromatin remodeling"/>
    <property type="evidence" value="ECO:0007669"/>
    <property type="project" value="UniProtKB-ARBA"/>
</dbReference>
<dbReference type="GO" id="GO:0005634">
    <property type="term" value="C:nucleus"/>
    <property type="evidence" value="ECO:0007669"/>
    <property type="project" value="UniProtKB-ARBA"/>
</dbReference>
<keyword evidence="23" id="KW-1185">Reference proteome</keyword>
<dbReference type="InterPro" id="IPR056924">
    <property type="entry name" value="SH3_Tf2-1"/>
</dbReference>
<evidence type="ECO:0000256" key="17">
    <source>
        <dbReference type="ARBA" id="ARBA00023268"/>
    </source>
</evidence>
<organism evidence="22 23">
    <name type="scientific">Ascosphaera apis ARSEF 7405</name>
    <dbReference type="NCBI Taxonomy" id="392613"/>
    <lineage>
        <taxon>Eukaryota</taxon>
        <taxon>Fungi</taxon>
        <taxon>Dikarya</taxon>
        <taxon>Ascomycota</taxon>
        <taxon>Pezizomycotina</taxon>
        <taxon>Eurotiomycetes</taxon>
        <taxon>Eurotiomycetidae</taxon>
        <taxon>Onygenales</taxon>
        <taxon>Ascosphaeraceae</taxon>
        <taxon>Ascosphaera</taxon>
    </lineage>
</organism>
<evidence type="ECO:0000256" key="18">
    <source>
        <dbReference type="SAM" id="MobiDB-lite"/>
    </source>
</evidence>
<evidence type="ECO:0000256" key="8">
    <source>
        <dbReference type="ARBA" id="ARBA00022759"/>
    </source>
</evidence>
<dbReference type="PANTHER" id="PTHR37984">
    <property type="entry name" value="PROTEIN CBG26694"/>
    <property type="match status" value="1"/>
</dbReference>
<dbReference type="SUPFAM" id="SSF54160">
    <property type="entry name" value="Chromo domain-like"/>
    <property type="match status" value="1"/>
</dbReference>
<dbReference type="GO" id="GO:0004190">
    <property type="term" value="F:aspartic-type endopeptidase activity"/>
    <property type="evidence" value="ECO:0007669"/>
    <property type="project" value="UniProtKB-KW"/>
</dbReference>
<evidence type="ECO:0000256" key="10">
    <source>
        <dbReference type="ARBA" id="ARBA00022842"/>
    </source>
</evidence>
<evidence type="ECO:0000256" key="14">
    <source>
        <dbReference type="ARBA" id="ARBA00022932"/>
    </source>
</evidence>
<keyword evidence="12" id="KW-0229">DNA integration</keyword>
<dbReference type="Proteomes" id="UP000242877">
    <property type="component" value="Unassembled WGS sequence"/>
</dbReference>
<evidence type="ECO:0000259" key="21">
    <source>
        <dbReference type="PROSITE" id="PS50994"/>
    </source>
</evidence>
<gene>
    <name evidence="22" type="ORF">AAP_04404</name>
</gene>
<evidence type="ECO:0000256" key="12">
    <source>
        <dbReference type="ARBA" id="ARBA00022908"/>
    </source>
</evidence>
<dbReference type="GO" id="GO:0046872">
    <property type="term" value="F:metal ion binding"/>
    <property type="evidence" value="ECO:0007669"/>
    <property type="project" value="UniProtKB-KW"/>
</dbReference>